<evidence type="ECO:0008006" key="3">
    <source>
        <dbReference type="Google" id="ProtNLM"/>
    </source>
</evidence>
<evidence type="ECO:0000313" key="1">
    <source>
        <dbReference type="EMBL" id="ATX75391.1"/>
    </source>
</evidence>
<dbReference type="AlphaFoldDB" id="A0A2K8KNA1"/>
<gene>
    <name evidence="1" type="ORF">REIFOR_00214</name>
</gene>
<reference evidence="1 2" key="1">
    <citation type="journal article" date="2017" name="Environ. Microbiol.">
        <title>Genomic and physiological analyses of 'Reinekea forsetii' reveal a versatile opportunistic lifestyle during spring algae blooms.</title>
        <authorList>
            <person name="Avci B."/>
            <person name="Hahnke R.L."/>
            <person name="Chafee M."/>
            <person name="Fischer T."/>
            <person name="Gruber-Vodicka H."/>
            <person name="Tegetmeyer H.E."/>
            <person name="Harder J."/>
            <person name="Fuchs B.M."/>
            <person name="Amann R.I."/>
            <person name="Teeling H."/>
        </authorList>
    </citation>
    <scope>NUCLEOTIDE SEQUENCE [LARGE SCALE GENOMIC DNA]</scope>
    <source>
        <strain evidence="1 2">Hel1_31_D35</strain>
    </source>
</reference>
<dbReference type="OrthoDB" id="6197267at2"/>
<proteinExistence type="predicted"/>
<dbReference type="Pfam" id="PF14357">
    <property type="entry name" value="DUF4404"/>
    <property type="match status" value="1"/>
</dbReference>
<dbReference type="EMBL" id="CP011797">
    <property type="protein sequence ID" value="ATX75391.1"/>
    <property type="molecule type" value="Genomic_DNA"/>
</dbReference>
<name>A0A2K8KNA1_9GAMM</name>
<keyword evidence="2" id="KW-1185">Reference proteome</keyword>
<accession>A0A2K8KNA1</accession>
<sequence>MPKQELKSLFQRLRDHLPEGEASAQQKMLMDHIQYHIHAVDEPDPVDQSLRQSVQTLIEDLESDHPKSAAVAKNILETLAAIGI</sequence>
<organism evidence="1 2">
    <name type="scientific">Reinekea forsetii</name>
    <dbReference type="NCBI Taxonomy" id="1336806"/>
    <lineage>
        <taxon>Bacteria</taxon>
        <taxon>Pseudomonadati</taxon>
        <taxon>Pseudomonadota</taxon>
        <taxon>Gammaproteobacteria</taxon>
        <taxon>Oceanospirillales</taxon>
        <taxon>Saccharospirillaceae</taxon>
        <taxon>Reinekea</taxon>
    </lineage>
</organism>
<dbReference type="KEGG" id="rfo:REIFOR_00214"/>
<dbReference type="RefSeq" id="WP_100255804.1">
    <property type="nucleotide sequence ID" value="NZ_CP011797.1"/>
</dbReference>
<dbReference type="Proteomes" id="UP000229757">
    <property type="component" value="Chromosome"/>
</dbReference>
<evidence type="ECO:0000313" key="2">
    <source>
        <dbReference type="Proteomes" id="UP000229757"/>
    </source>
</evidence>
<protein>
    <recommendedName>
        <fullName evidence="3">Chromosome segregation ATPase</fullName>
    </recommendedName>
</protein>
<dbReference type="InterPro" id="IPR025516">
    <property type="entry name" value="DUF4404"/>
</dbReference>